<evidence type="ECO:0000313" key="2">
    <source>
        <dbReference type="Proteomes" id="UP000789920"/>
    </source>
</evidence>
<protein>
    <submittedName>
        <fullName evidence="1">36894_t:CDS:1</fullName>
    </submittedName>
</protein>
<keyword evidence="2" id="KW-1185">Reference proteome</keyword>
<proteinExistence type="predicted"/>
<comment type="caution">
    <text evidence="1">The sequence shown here is derived from an EMBL/GenBank/DDBJ whole genome shotgun (WGS) entry which is preliminary data.</text>
</comment>
<dbReference type="EMBL" id="CAJVQC010064473">
    <property type="protein sequence ID" value="CAG8804596.1"/>
    <property type="molecule type" value="Genomic_DNA"/>
</dbReference>
<dbReference type="Proteomes" id="UP000789920">
    <property type="component" value="Unassembled WGS sequence"/>
</dbReference>
<name>A0ACA9RQX0_9GLOM</name>
<organism evidence="1 2">
    <name type="scientific">Racocetra persica</name>
    <dbReference type="NCBI Taxonomy" id="160502"/>
    <lineage>
        <taxon>Eukaryota</taxon>
        <taxon>Fungi</taxon>
        <taxon>Fungi incertae sedis</taxon>
        <taxon>Mucoromycota</taxon>
        <taxon>Glomeromycotina</taxon>
        <taxon>Glomeromycetes</taxon>
        <taxon>Diversisporales</taxon>
        <taxon>Gigasporaceae</taxon>
        <taxon>Racocetra</taxon>
    </lineage>
</organism>
<evidence type="ECO:0000313" key="1">
    <source>
        <dbReference type="EMBL" id="CAG8804596.1"/>
    </source>
</evidence>
<gene>
    <name evidence="1" type="ORF">RPERSI_LOCUS21752</name>
</gene>
<accession>A0ACA9RQX0</accession>
<feature type="non-terminal residue" evidence="1">
    <location>
        <position position="1"/>
    </location>
</feature>
<reference evidence="1" key="1">
    <citation type="submission" date="2021-06" db="EMBL/GenBank/DDBJ databases">
        <authorList>
            <person name="Kallberg Y."/>
            <person name="Tangrot J."/>
            <person name="Rosling A."/>
        </authorList>
    </citation>
    <scope>NUCLEOTIDE SEQUENCE</scope>
    <source>
        <strain evidence="1">MA461A</strain>
    </source>
</reference>
<sequence length="45" mass="5244">NNKELVTDDNEELVTNNNKKLVTNDNKDELIEELQTDIDILNLKM</sequence>